<reference evidence="2 3" key="1">
    <citation type="submission" date="2017-10" db="EMBL/GenBank/DDBJ databases">
        <title>Sequencing the genomes of 1000 actinobacteria strains.</title>
        <authorList>
            <person name="Klenk H.-P."/>
        </authorList>
    </citation>
    <scope>NUCLEOTIDE SEQUENCE [LARGE SCALE GENOMIC DNA]</scope>
    <source>
        <strain evidence="2 3">DSM 21801</strain>
    </source>
</reference>
<keyword evidence="1" id="KW-1133">Transmembrane helix</keyword>
<dbReference type="RefSeq" id="WP_169925872.1">
    <property type="nucleotide sequence ID" value="NZ_PDJD01000001.1"/>
</dbReference>
<dbReference type="Proteomes" id="UP000224915">
    <property type="component" value="Unassembled WGS sequence"/>
</dbReference>
<feature type="transmembrane region" description="Helical" evidence="1">
    <location>
        <begin position="102"/>
        <end position="121"/>
    </location>
</feature>
<keyword evidence="1" id="KW-0812">Transmembrane</keyword>
<dbReference type="InterPro" id="IPR025327">
    <property type="entry name" value="DUF4233"/>
</dbReference>
<feature type="transmembrane region" description="Helical" evidence="1">
    <location>
        <begin position="23"/>
        <end position="47"/>
    </location>
</feature>
<feature type="transmembrane region" description="Helical" evidence="1">
    <location>
        <begin position="79"/>
        <end position="96"/>
    </location>
</feature>
<feature type="transmembrane region" description="Helical" evidence="1">
    <location>
        <begin position="53"/>
        <end position="72"/>
    </location>
</feature>
<proteinExistence type="predicted"/>
<keyword evidence="3" id="KW-1185">Reference proteome</keyword>
<gene>
    <name evidence="2" type="ORF">ATL40_0855</name>
</gene>
<accession>A0A2A9CYU5</accession>
<protein>
    <submittedName>
        <fullName evidence="2">Uncharacterized protein DUF4233</fullName>
    </submittedName>
</protein>
<dbReference type="EMBL" id="PDJD01000001">
    <property type="protein sequence ID" value="PFG19296.1"/>
    <property type="molecule type" value="Genomic_DNA"/>
</dbReference>
<name>A0A2A9CYU5_9MICO</name>
<evidence type="ECO:0000313" key="2">
    <source>
        <dbReference type="EMBL" id="PFG19296.1"/>
    </source>
</evidence>
<evidence type="ECO:0000256" key="1">
    <source>
        <dbReference type="SAM" id="Phobius"/>
    </source>
</evidence>
<keyword evidence="1" id="KW-0472">Membrane</keyword>
<dbReference type="AlphaFoldDB" id="A0A2A9CYU5"/>
<sequence length="145" mass="15382">MSSAPAPQVPQSAPAAPRSARRLFSATVLSLEAFVVFFAALAAYGLAAVPTRHLIVVGSVAALACLVAAGALRWTAGYVLGWVIQAGLLVAGLMIPEMRVQFLIVAVVFALLWVIGLHLGARIDAERQERYLDELDHAGLPRPSR</sequence>
<evidence type="ECO:0000313" key="3">
    <source>
        <dbReference type="Proteomes" id="UP000224915"/>
    </source>
</evidence>
<organism evidence="2 3">
    <name type="scientific">Serinibacter salmoneus</name>
    <dbReference type="NCBI Taxonomy" id="556530"/>
    <lineage>
        <taxon>Bacteria</taxon>
        <taxon>Bacillati</taxon>
        <taxon>Actinomycetota</taxon>
        <taxon>Actinomycetes</taxon>
        <taxon>Micrococcales</taxon>
        <taxon>Beutenbergiaceae</taxon>
        <taxon>Serinibacter</taxon>
    </lineage>
</organism>
<comment type="caution">
    <text evidence="2">The sequence shown here is derived from an EMBL/GenBank/DDBJ whole genome shotgun (WGS) entry which is preliminary data.</text>
</comment>
<dbReference type="Pfam" id="PF14017">
    <property type="entry name" value="DUF4233"/>
    <property type="match status" value="1"/>
</dbReference>